<feature type="transmembrane region" description="Helical" evidence="1">
    <location>
        <begin position="186"/>
        <end position="210"/>
    </location>
</feature>
<dbReference type="EMBL" id="JNBR01000435">
    <property type="protein sequence ID" value="OQR92933.1"/>
    <property type="molecule type" value="Genomic_DNA"/>
</dbReference>
<accession>A0A1V9Z4I4</accession>
<dbReference type="Proteomes" id="UP000243579">
    <property type="component" value="Unassembled WGS sequence"/>
</dbReference>
<feature type="transmembrane region" description="Helical" evidence="1">
    <location>
        <begin position="264"/>
        <end position="283"/>
    </location>
</feature>
<feature type="transmembrane region" description="Helical" evidence="1">
    <location>
        <begin position="128"/>
        <end position="145"/>
    </location>
</feature>
<feature type="transmembrane region" description="Helical" evidence="1">
    <location>
        <begin position="35"/>
        <end position="59"/>
    </location>
</feature>
<organism evidence="2 3">
    <name type="scientific">Achlya hypogyna</name>
    <name type="common">Oomycete</name>
    <name type="synonym">Protoachlya hypogyna</name>
    <dbReference type="NCBI Taxonomy" id="1202772"/>
    <lineage>
        <taxon>Eukaryota</taxon>
        <taxon>Sar</taxon>
        <taxon>Stramenopiles</taxon>
        <taxon>Oomycota</taxon>
        <taxon>Saprolegniomycetes</taxon>
        <taxon>Saprolegniales</taxon>
        <taxon>Achlyaceae</taxon>
        <taxon>Achlya</taxon>
    </lineage>
</organism>
<dbReference type="OrthoDB" id="29773at2759"/>
<sequence length="368" mass="38854">MVSVKTAAALLLGAVATLALKATFGLVSTPHGCVLFQTSLVFLAMALLLPVHYFAAWALHWKPAKRVNRAELLRLWRPAAVDVLATALAMGGLVHLSPSTHKLLQYSVMPIVAVIRWALTKNSAATRGLVLYLVAIVVVVVSALYRDPATADEAPLGLLLLGASCVVQSVLFLVDADTTGRLPPLVGIGIQGLWGCFFLTAIVFPAAYIIPTGSGPLENVVGVAQVVAGDPQLLASVLTTVVATTGFHVCAVQVLRDESTDYDYGYVLAIGLAPVVWAVGIIIDYVTAVPLDEEWVSWSSGLQLLGMALLVYATTVVHADAPELPVGVGHRVFTFSAPDATEPALVQRLVAYGSFKASDHKTRGAFVI</sequence>
<evidence type="ECO:0000313" key="3">
    <source>
        <dbReference type="Proteomes" id="UP000243579"/>
    </source>
</evidence>
<keyword evidence="1" id="KW-0472">Membrane</keyword>
<keyword evidence="1" id="KW-0812">Transmembrane</keyword>
<proteinExistence type="predicted"/>
<reference evidence="2 3" key="1">
    <citation type="journal article" date="2014" name="Genome Biol. Evol.">
        <title>The secreted proteins of Achlya hypogyna and Thraustotheca clavata identify the ancestral oomycete secretome and reveal gene acquisitions by horizontal gene transfer.</title>
        <authorList>
            <person name="Misner I."/>
            <person name="Blouin N."/>
            <person name="Leonard G."/>
            <person name="Richards T.A."/>
            <person name="Lane C.E."/>
        </authorList>
    </citation>
    <scope>NUCLEOTIDE SEQUENCE [LARGE SCALE GENOMIC DNA]</scope>
    <source>
        <strain evidence="2 3">ATCC 48635</strain>
    </source>
</reference>
<dbReference type="PANTHER" id="PTHR13146">
    <property type="match status" value="1"/>
</dbReference>
<keyword evidence="3" id="KW-1185">Reference proteome</keyword>
<keyword evidence="1" id="KW-1133">Transmembrane helix</keyword>
<evidence type="ECO:0000256" key="1">
    <source>
        <dbReference type="SAM" id="Phobius"/>
    </source>
</evidence>
<dbReference type="AlphaFoldDB" id="A0A1V9Z4I4"/>
<evidence type="ECO:0000313" key="2">
    <source>
        <dbReference type="EMBL" id="OQR92933.1"/>
    </source>
</evidence>
<feature type="transmembrane region" description="Helical" evidence="1">
    <location>
        <begin position="233"/>
        <end position="252"/>
    </location>
</feature>
<gene>
    <name evidence="2" type="ORF">ACHHYP_03092</name>
</gene>
<dbReference type="GO" id="GO:0016020">
    <property type="term" value="C:membrane"/>
    <property type="evidence" value="ECO:0007669"/>
    <property type="project" value="TreeGrafter"/>
</dbReference>
<feature type="transmembrane region" description="Helical" evidence="1">
    <location>
        <begin position="295"/>
        <end position="313"/>
    </location>
</feature>
<protein>
    <submittedName>
        <fullName evidence="2">Drug/Metabolite Transporter (DMT) Superfamily</fullName>
    </submittedName>
</protein>
<comment type="caution">
    <text evidence="2">The sequence shown here is derived from an EMBL/GenBank/DDBJ whole genome shotgun (WGS) entry which is preliminary data.</text>
</comment>
<feature type="transmembrane region" description="Helical" evidence="1">
    <location>
        <begin position="157"/>
        <end position="174"/>
    </location>
</feature>
<name>A0A1V9Z4I4_ACHHY</name>